<keyword evidence="3 5" id="KW-0238">DNA-binding</keyword>
<evidence type="ECO:0000313" key="11">
    <source>
        <dbReference type="Proteomes" id="UP000181981"/>
    </source>
</evidence>
<evidence type="ECO:0000256" key="1">
    <source>
        <dbReference type="ARBA" id="ARBA00008857"/>
    </source>
</evidence>
<dbReference type="InterPro" id="IPR010998">
    <property type="entry name" value="Integrase_recombinase_N"/>
</dbReference>
<dbReference type="HOGENOM" id="CLU_027562_9_5_10"/>
<dbReference type="STRING" id="1168034.FH5T_03595"/>
<feature type="domain" description="Core-binding (CB)" evidence="7">
    <location>
        <begin position="95"/>
        <end position="178"/>
    </location>
</feature>
<accession>X5D8D1</accession>
<keyword evidence="10" id="KW-1185">Reference proteome</keyword>
<dbReference type="GO" id="GO:0006310">
    <property type="term" value="P:DNA recombination"/>
    <property type="evidence" value="ECO:0007669"/>
    <property type="project" value="UniProtKB-KW"/>
</dbReference>
<dbReference type="Gene3D" id="1.10.150.130">
    <property type="match status" value="1"/>
</dbReference>
<evidence type="ECO:0000313" key="9">
    <source>
        <dbReference type="EMBL" id="SET53067.1"/>
    </source>
</evidence>
<gene>
    <name evidence="8" type="ORF">FH5T_03595</name>
    <name evidence="9" type="ORF">SAMN05444285_11586</name>
</gene>
<dbReference type="KEGG" id="dori:FH5T_03595"/>
<dbReference type="PANTHER" id="PTHR30349">
    <property type="entry name" value="PHAGE INTEGRASE-RELATED"/>
    <property type="match status" value="1"/>
</dbReference>
<keyword evidence="4" id="KW-0233">DNA recombination</keyword>
<protein>
    <submittedName>
        <fullName evidence="8 9">Integrase</fullName>
    </submittedName>
</protein>
<dbReference type="Gene3D" id="1.10.443.10">
    <property type="entry name" value="Intergrase catalytic core"/>
    <property type="match status" value="1"/>
</dbReference>
<dbReference type="SUPFAM" id="SSF56349">
    <property type="entry name" value="DNA breaking-rejoining enzymes"/>
    <property type="match status" value="1"/>
</dbReference>
<dbReference type="PROSITE" id="PS51898">
    <property type="entry name" value="TYR_RECOMBINASE"/>
    <property type="match status" value="1"/>
</dbReference>
<sequence length="373" mass="44241">MNTYTQIKLESREHRQQEVILAKFTYNPEITHRLKELFPIRWSPTLRGWTIAKQDFNLNRFFEALKDLAYINYSALKIKTRPEVSEKTKRDYSHRSGIRLPKGYLELLKQKRYSKSTSKTYSAYFKDFIHYFDERDLAELQVEEINAYLLELINKWNITTSEQNQRINAIKFFYEKVLGKGRHVYEIERPRKETLLPDVLSKEEVGNILKSTKNLKHKAMLSAIYSCGLRRSEVVNLQITNIDSKRMMIKIKGAKGKKDRYVQLSPRLLELLRQYYTQYKPKVWLFEGQTGGRYGAESISKLLKAAAYRAGIKRRVHLHMLRHSFATHQLEQGVDIRYIQAWLGHESVKTTQRYTHVTEHNFKNFKNPLDELL</sequence>
<dbReference type="PANTHER" id="PTHR30349:SF64">
    <property type="entry name" value="PROPHAGE INTEGRASE INTD-RELATED"/>
    <property type="match status" value="1"/>
</dbReference>
<dbReference type="InterPro" id="IPR002104">
    <property type="entry name" value="Integrase_catalytic"/>
</dbReference>
<name>X5D8D1_9BACT</name>
<dbReference type="PROSITE" id="PS51900">
    <property type="entry name" value="CB"/>
    <property type="match status" value="1"/>
</dbReference>
<dbReference type="AlphaFoldDB" id="X5D8D1"/>
<dbReference type="GO" id="GO:0003677">
    <property type="term" value="F:DNA binding"/>
    <property type="evidence" value="ECO:0007669"/>
    <property type="project" value="UniProtKB-UniRule"/>
</dbReference>
<organism evidence="9 11">
    <name type="scientific">Draconibacterium orientale</name>
    <dbReference type="NCBI Taxonomy" id="1168034"/>
    <lineage>
        <taxon>Bacteria</taxon>
        <taxon>Pseudomonadati</taxon>
        <taxon>Bacteroidota</taxon>
        <taxon>Bacteroidia</taxon>
        <taxon>Marinilabiliales</taxon>
        <taxon>Prolixibacteraceae</taxon>
        <taxon>Draconibacterium</taxon>
    </lineage>
</organism>
<dbReference type="GO" id="GO:0015074">
    <property type="term" value="P:DNA integration"/>
    <property type="evidence" value="ECO:0007669"/>
    <property type="project" value="UniProtKB-KW"/>
</dbReference>
<dbReference type="EMBL" id="CP007451">
    <property type="protein sequence ID" value="AHW58988.1"/>
    <property type="molecule type" value="Genomic_DNA"/>
</dbReference>
<evidence type="ECO:0000313" key="10">
    <source>
        <dbReference type="Proteomes" id="UP000023772"/>
    </source>
</evidence>
<evidence type="ECO:0000259" key="6">
    <source>
        <dbReference type="PROSITE" id="PS51898"/>
    </source>
</evidence>
<dbReference type="InterPro" id="IPR013762">
    <property type="entry name" value="Integrase-like_cat_sf"/>
</dbReference>
<evidence type="ECO:0000313" key="8">
    <source>
        <dbReference type="EMBL" id="AHW58988.1"/>
    </source>
</evidence>
<comment type="similarity">
    <text evidence="1">Belongs to the 'phage' integrase family.</text>
</comment>
<dbReference type="Pfam" id="PF00589">
    <property type="entry name" value="Phage_integrase"/>
    <property type="match status" value="1"/>
</dbReference>
<reference evidence="9 11" key="2">
    <citation type="submission" date="2016-10" db="EMBL/GenBank/DDBJ databases">
        <authorList>
            <person name="de Groot N.N."/>
        </authorList>
    </citation>
    <scope>NUCLEOTIDE SEQUENCE [LARGE SCALE GENOMIC DNA]</scope>
    <source>
        <strain evidence="9 11">DSM 25947</strain>
    </source>
</reference>
<dbReference type="EMBL" id="FOHT01000015">
    <property type="protein sequence ID" value="SET53067.1"/>
    <property type="molecule type" value="Genomic_DNA"/>
</dbReference>
<dbReference type="InterPro" id="IPR004107">
    <property type="entry name" value="Integrase_SAM-like_N"/>
</dbReference>
<dbReference type="InterPro" id="IPR044068">
    <property type="entry name" value="CB"/>
</dbReference>
<reference evidence="8 10" key="1">
    <citation type="submission" date="2014-03" db="EMBL/GenBank/DDBJ databases">
        <title>Complete genome sequence of a deeply braunched marine Bacteroidia bacterium Draconibacterium orientale type strain FH5T.</title>
        <authorList>
            <person name="Li X."/>
            <person name="Wang X."/>
            <person name="Xie Z."/>
            <person name="Du Z."/>
            <person name="Chen G."/>
        </authorList>
    </citation>
    <scope>NUCLEOTIDE SEQUENCE [LARGE SCALE GENOMIC DNA]</scope>
    <source>
        <strain evidence="8 10">FH5</strain>
    </source>
</reference>
<evidence type="ECO:0000256" key="3">
    <source>
        <dbReference type="ARBA" id="ARBA00023125"/>
    </source>
</evidence>
<evidence type="ECO:0000256" key="2">
    <source>
        <dbReference type="ARBA" id="ARBA00022908"/>
    </source>
</evidence>
<evidence type="ECO:0000256" key="5">
    <source>
        <dbReference type="PROSITE-ProRule" id="PRU01248"/>
    </source>
</evidence>
<proteinExistence type="inferred from homology"/>
<dbReference type="Proteomes" id="UP000181981">
    <property type="component" value="Unassembled WGS sequence"/>
</dbReference>
<dbReference type="Proteomes" id="UP000023772">
    <property type="component" value="Chromosome"/>
</dbReference>
<keyword evidence="2" id="KW-0229">DNA integration</keyword>
<dbReference type="Pfam" id="PF13495">
    <property type="entry name" value="Phage_int_SAM_4"/>
    <property type="match status" value="1"/>
</dbReference>
<dbReference type="eggNOG" id="COG4974">
    <property type="taxonomic scope" value="Bacteria"/>
</dbReference>
<dbReference type="InterPro" id="IPR050090">
    <property type="entry name" value="Tyrosine_recombinase_XerCD"/>
</dbReference>
<evidence type="ECO:0000256" key="4">
    <source>
        <dbReference type="ARBA" id="ARBA00023172"/>
    </source>
</evidence>
<feature type="domain" description="Tyr recombinase" evidence="6">
    <location>
        <begin position="195"/>
        <end position="370"/>
    </location>
</feature>
<dbReference type="RefSeq" id="WP_217642928.1">
    <property type="nucleotide sequence ID" value="NZ_FOHT01000015.1"/>
</dbReference>
<dbReference type="InterPro" id="IPR011010">
    <property type="entry name" value="DNA_brk_join_enz"/>
</dbReference>
<evidence type="ECO:0000259" key="7">
    <source>
        <dbReference type="PROSITE" id="PS51900"/>
    </source>
</evidence>